<name>A0ABZ0EFA3_9BURK</name>
<evidence type="ECO:0000256" key="1">
    <source>
        <dbReference type="ARBA" id="ARBA00022679"/>
    </source>
</evidence>
<dbReference type="Gene3D" id="3.40.630.30">
    <property type="match status" value="1"/>
</dbReference>
<gene>
    <name evidence="3" type="ORF">RW095_21950</name>
</gene>
<dbReference type="Pfam" id="PF00583">
    <property type="entry name" value="Acetyltransf_1"/>
    <property type="match status" value="1"/>
</dbReference>
<dbReference type="SUPFAM" id="SSF55729">
    <property type="entry name" value="Acyl-CoA N-acyltransferases (Nat)"/>
    <property type="match status" value="1"/>
</dbReference>
<evidence type="ECO:0000313" key="3">
    <source>
        <dbReference type="EMBL" id="WOD15896.1"/>
    </source>
</evidence>
<dbReference type="PANTHER" id="PTHR13947:SF37">
    <property type="entry name" value="LD18367P"/>
    <property type="match status" value="1"/>
</dbReference>
<dbReference type="CDD" id="cd04301">
    <property type="entry name" value="NAT_SF"/>
    <property type="match status" value="1"/>
</dbReference>
<dbReference type="PANTHER" id="PTHR13947">
    <property type="entry name" value="GNAT FAMILY N-ACETYLTRANSFERASE"/>
    <property type="match status" value="1"/>
</dbReference>
<dbReference type="EMBL" id="CP136512">
    <property type="protein sequence ID" value="WOD15896.1"/>
    <property type="molecule type" value="Genomic_DNA"/>
</dbReference>
<accession>A0ABZ0EFA3</accession>
<dbReference type="RefSeq" id="WP_317018321.1">
    <property type="nucleotide sequence ID" value="NZ_CP136512.1"/>
</dbReference>
<dbReference type="InterPro" id="IPR050769">
    <property type="entry name" value="NAT_camello-type"/>
</dbReference>
<evidence type="ECO:0000313" key="4">
    <source>
        <dbReference type="Proteomes" id="UP001302652"/>
    </source>
</evidence>
<evidence type="ECO:0000259" key="2">
    <source>
        <dbReference type="PROSITE" id="PS51186"/>
    </source>
</evidence>
<protein>
    <submittedName>
        <fullName evidence="3">GNAT family N-acetyltransferase</fullName>
    </submittedName>
</protein>
<dbReference type="Proteomes" id="UP001302652">
    <property type="component" value="Chromosome 2"/>
</dbReference>
<dbReference type="PROSITE" id="PS51186">
    <property type="entry name" value="GNAT"/>
    <property type="match status" value="1"/>
</dbReference>
<proteinExistence type="predicted"/>
<reference evidence="3 4" key="1">
    <citation type="submission" date="2023-10" db="EMBL/GenBank/DDBJ databases">
        <title>Surface-active antibiotics is a multifunctional adaptation for post-fire microbes.</title>
        <authorList>
            <person name="Liu M.D."/>
            <person name="Du Y."/>
            <person name="Koupaei S.K."/>
            <person name="Kim N.R."/>
            <person name="Zhang W."/>
            <person name="Traxler M.F."/>
        </authorList>
    </citation>
    <scope>NUCLEOTIDE SEQUENCE [LARGE SCALE GENOMIC DNA]</scope>
    <source>
        <strain evidence="3 4">F3</strain>
    </source>
</reference>
<dbReference type="InterPro" id="IPR000182">
    <property type="entry name" value="GNAT_dom"/>
</dbReference>
<organism evidence="3 4">
    <name type="scientific">Paraburkholderia kirstenboschensis</name>
    <dbReference type="NCBI Taxonomy" id="1245436"/>
    <lineage>
        <taxon>Bacteria</taxon>
        <taxon>Pseudomonadati</taxon>
        <taxon>Pseudomonadota</taxon>
        <taxon>Betaproteobacteria</taxon>
        <taxon>Burkholderiales</taxon>
        <taxon>Burkholderiaceae</taxon>
        <taxon>Paraburkholderia</taxon>
    </lineage>
</organism>
<keyword evidence="4" id="KW-1185">Reference proteome</keyword>
<dbReference type="InterPro" id="IPR016181">
    <property type="entry name" value="Acyl_CoA_acyltransferase"/>
</dbReference>
<sequence length="206" mass="22599">MPHALTKTQNGVTLMQPGVGRLTIRPLDVEEDSVHGVNAPERHARCATLDEFAREYCTSQTREKSCDAPVTASVFIALCTRRIAGMVIVASPDADARREHYRRPGVAVVCGISVEPTMRHHGIGRELLAYAGRYACEQGHMQLALDVPYGADGLLKYCRSLGFSLVDVIYATAPDGDRAVFSRPTIPRRKKFRVTGCATDLTRRAS</sequence>
<feature type="domain" description="N-acetyltransferase" evidence="2">
    <location>
        <begin position="22"/>
        <end position="187"/>
    </location>
</feature>
<keyword evidence="1" id="KW-0808">Transferase</keyword>